<organism evidence="1 2">
    <name type="scientific">Catharanthus roseus</name>
    <name type="common">Madagascar periwinkle</name>
    <name type="synonym">Vinca rosea</name>
    <dbReference type="NCBI Taxonomy" id="4058"/>
    <lineage>
        <taxon>Eukaryota</taxon>
        <taxon>Viridiplantae</taxon>
        <taxon>Streptophyta</taxon>
        <taxon>Embryophyta</taxon>
        <taxon>Tracheophyta</taxon>
        <taxon>Spermatophyta</taxon>
        <taxon>Magnoliopsida</taxon>
        <taxon>eudicotyledons</taxon>
        <taxon>Gunneridae</taxon>
        <taxon>Pentapetalae</taxon>
        <taxon>asterids</taxon>
        <taxon>lamiids</taxon>
        <taxon>Gentianales</taxon>
        <taxon>Apocynaceae</taxon>
        <taxon>Rauvolfioideae</taxon>
        <taxon>Vinceae</taxon>
        <taxon>Catharanthinae</taxon>
        <taxon>Catharanthus</taxon>
    </lineage>
</organism>
<comment type="caution">
    <text evidence="1">The sequence shown here is derived from an EMBL/GenBank/DDBJ whole genome shotgun (WGS) entry which is preliminary data.</text>
</comment>
<reference evidence="2" key="1">
    <citation type="journal article" date="2023" name="Nat. Plants">
        <title>Single-cell RNA sequencing provides a high-resolution roadmap for understanding the multicellular compartmentation of specialized metabolism.</title>
        <authorList>
            <person name="Sun S."/>
            <person name="Shen X."/>
            <person name="Li Y."/>
            <person name="Li Y."/>
            <person name="Wang S."/>
            <person name="Li R."/>
            <person name="Zhang H."/>
            <person name="Shen G."/>
            <person name="Guo B."/>
            <person name="Wei J."/>
            <person name="Xu J."/>
            <person name="St-Pierre B."/>
            <person name="Chen S."/>
            <person name="Sun C."/>
        </authorList>
    </citation>
    <scope>NUCLEOTIDE SEQUENCE [LARGE SCALE GENOMIC DNA]</scope>
</reference>
<evidence type="ECO:0000313" key="2">
    <source>
        <dbReference type="Proteomes" id="UP001060085"/>
    </source>
</evidence>
<evidence type="ECO:0000313" key="1">
    <source>
        <dbReference type="EMBL" id="KAI5666172.1"/>
    </source>
</evidence>
<accession>A0ACC0B059</accession>
<dbReference type="Proteomes" id="UP001060085">
    <property type="component" value="Linkage Group LG04"/>
</dbReference>
<gene>
    <name evidence="1" type="ORF">M9H77_16025</name>
</gene>
<name>A0ACC0B059_CATRO</name>
<keyword evidence="2" id="KW-1185">Reference proteome</keyword>
<dbReference type="EMBL" id="CM044704">
    <property type="protein sequence ID" value="KAI5666172.1"/>
    <property type="molecule type" value="Genomic_DNA"/>
</dbReference>
<sequence>MPSNIFNNAMKSSKNQSVSTMIKQGFISDPLLSPTPSPPPSHRFPSSSSPSRPSLSPPPSFTVSSPNPATRSSPSATLFEMMSEEQARESKQSIQVRNKLQDRIFKVLAEAPFQISNNCDINNLGIGDVRLTVAARDGFRVSMEVHRRVLASRSRFFAEKLRRNGTQMVSVEILECDDVEAYVEALVLMYSDDLKKKLMGEEVAKVLELLKSIYIVCLDFLKSVVKLQAKDEKARREMKTMISRLLREDNHNNRLDISRETLYHLCHRCLSSLVLCLSEATCADDDKQDRGVLMGEIAREADNLQWVVDILINRRVGDEFVQLWADQKELSVLHSKIPTMYRHEISRITAQLCVAIGRGHVLVPKETRFSLLSTWLEALYEDFGWMRRASRSVDKKLVEEGLSQTILTLPLPQQQTILMNWFDRFLNKGDDCPNIQRAFEVWWRRSFIKQYVLDSNLQITLSDYPN</sequence>
<proteinExistence type="predicted"/>
<protein>
    <submittedName>
        <fullName evidence="1">Uncharacterized protein</fullName>
    </submittedName>
</protein>